<proteinExistence type="predicted"/>
<accession>A0A2Z6RIZ4</accession>
<name>A0A2Z6RIZ4_9GLOM</name>
<gene>
    <name evidence="3" type="ORF">RCL2_000993300</name>
    <name evidence="2" type="ORF">RclHR1_04430001</name>
</gene>
<sequence length="117" mass="13235">MLHSHTSHHKRSSVSSHLHVKRGVPASNNASLVIAAILLTVAVILLILILIIMILKQRRRSRNRISNSKLKPLQLVVTNEISSLKNNDQLKRESQYQMNKPLNVPVELAKPTLERIL</sequence>
<keyword evidence="1" id="KW-1133">Transmembrane helix</keyword>
<protein>
    <submittedName>
        <fullName evidence="2">Uncharacterized protein</fullName>
    </submittedName>
</protein>
<evidence type="ECO:0000313" key="3">
    <source>
        <dbReference type="EMBL" id="GES82748.1"/>
    </source>
</evidence>
<dbReference type="Proteomes" id="UP000615446">
    <property type="component" value="Unassembled WGS sequence"/>
</dbReference>
<dbReference type="EMBL" id="BLAL01000062">
    <property type="protein sequence ID" value="GES82748.1"/>
    <property type="molecule type" value="Genomic_DNA"/>
</dbReference>
<dbReference type="Proteomes" id="UP000247702">
    <property type="component" value="Unassembled WGS sequence"/>
</dbReference>
<dbReference type="OrthoDB" id="2444770at2759"/>
<organism evidence="2 4">
    <name type="scientific">Rhizophagus clarus</name>
    <dbReference type="NCBI Taxonomy" id="94130"/>
    <lineage>
        <taxon>Eukaryota</taxon>
        <taxon>Fungi</taxon>
        <taxon>Fungi incertae sedis</taxon>
        <taxon>Mucoromycota</taxon>
        <taxon>Glomeromycotina</taxon>
        <taxon>Glomeromycetes</taxon>
        <taxon>Glomerales</taxon>
        <taxon>Glomeraceae</taxon>
        <taxon>Rhizophagus</taxon>
    </lineage>
</organism>
<dbReference type="EMBL" id="BEXD01003808">
    <property type="protein sequence ID" value="GBC02051.1"/>
    <property type="molecule type" value="Genomic_DNA"/>
</dbReference>
<keyword evidence="4" id="KW-1185">Reference proteome</keyword>
<reference evidence="2 4" key="1">
    <citation type="submission" date="2017-11" db="EMBL/GenBank/DDBJ databases">
        <title>The genome of Rhizophagus clarus HR1 reveals common genetic basis of auxotrophy among arbuscular mycorrhizal fungi.</title>
        <authorList>
            <person name="Kobayashi Y."/>
        </authorList>
    </citation>
    <scope>NUCLEOTIDE SEQUENCE [LARGE SCALE GENOMIC DNA]</scope>
    <source>
        <strain evidence="2 4">HR1</strain>
    </source>
</reference>
<feature type="transmembrane region" description="Helical" evidence="1">
    <location>
        <begin position="32"/>
        <end position="55"/>
    </location>
</feature>
<comment type="caution">
    <text evidence="2">The sequence shown here is derived from an EMBL/GenBank/DDBJ whole genome shotgun (WGS) entry which is preliminary data.</text>
</comment>
<dbReference type="AlphaFoldDB" id="A0A2Z6RIZ4"/>
<keyword evidence="1" id="KW-0812">Transmembrane</keyword>
<evidence type="ECO:0000313" key="4">
    <source>
        <dbReference type="Proteomes" id="UP000247702"/>
    </source>
</evidence>
<keyword evidence="1" id="KW-0472">Membrane</keyword>
<evidence type="ECO:0000256" key="1">
    <source>
        <dbReference type="SAM" id="Phobius"/>
    </source>
</evidence>
<evidence type="ECO:0000313" key="2">
    <source>
        <dbReference type="EMBL" id="GBC02051.1"/>
    </source>
</evidence>
<reference evidence="3" key="2">
    <citation type="submission" date="2019-10" db="EMBL/GenBank/DDBJ databases">
        <title>Conservation and host-specific expression of non-tandemly repeated heterogenous ribosome RNA gene in arbuscular mycorrhizal fungi.</title>
        <authorList>
            <person name="Maeda T."/>
            <person name="Kobayashi Y."/>
            <person name="Nakagawa T."/>
            <person name="Ezawa T."/>
            <person name="Yamaguchi K."/>
            <person name="Bino T."/>
            <person name="Nishimoto Y."/>
            <person name="Shigenobu S."/>
            <person name="Kawaguchi M."/>
        </authorList>
    </citation>
    <scope>NUCLEOTIDE SEQUENCE</scope>
    <source>
        <strain evidence="3">HR1</strain>
    </source>
</reference>